<name>A0A167L112_CALVF</name>
<dbReference type="Proteomes" id="UP000076738">
    <property type="component" value="Unassembled WGS sequence"/>
</dbReference>
<organism evidence="1 2">
    <name type="scientific">Calocera viscosa (strain TUFC12733)</name>
    <dbReference type="NCBI Taxonomy" id="1330018"/>
    <lineage>
        <taxon>Eukaryota</taxon>
        <taxon>Fungi</taxon>
        <taxon>Dikarya</taxon>
        <taxon>Basidiomycota</taxon>
        <taxon>Agaricomycotina</taxon>
        <taxon>Dacrymycetes</taxon>
        <taxon>Dacrymycetales</taxon>
        <taxon>Dacrymycetaceae</taxon>
        <taxon>Calocera</taxon>
    </lineage>
</organism>
<gene>
    <name evidence="1" type="ORF">CALVIDRAFT_538365</name>
</gene>
<dbReference type="STRING" id="1330018.A0A167L112"/>
<sequence>MSNIAWGRFVFWSTAIIGTGYVCLKTTVPTPEQLYSVSSMRASWPYPPSSLS</sequence>
<proteinExistence type="predicted"/>
<accession>A0A167L112</accession>
<keyword evidence="2" id="KW-1185">Reference proteome</keyword>
<reference evidence="1 2" key="1">
    <citation type="journal article" date="2016" name="Mol. Biol. Evol.">
        <title>Comparative Genomics of Early-Diverging Mushroom-Forming Fungi Provides Insights into the Origins of Lignocellulose Decay Capabilities.</title>
        <authorList>
            <person name="Nagy L.G."/>
            <person name="Riley R."/>
            <person name="Tritt A."/>
            <person name="Adam C."/>
            <person name="Daum C."/>
            <person name="Floudas D."/>
            <person name="Sun H."/>
            <person name="Yadav J.S."/>
            <person name="Pangilinan J."/>
            <person name="Larsson K.H."/>
            <person name="Matsuura K."/>
            <person name="Barry K."/>
            <person name="Labutti K."/>
            <person name="Kuo R."/>
            <person name="Ohm R.A."/>
            <person name="Bhattacharya S.S."/>
            <person name="Shirouzu T."/>
            <person name="Yoshinaga Y."/>
            <person name="Martin F.M."/>
            <person name="Grigoriev I.V."/>
            <person name="Hibbett D.S."/>
        </authorList>
    </citation>
    <scope>NUCLEOTIDE SEQUENCE [LARGE SCALE GENOMIC DNA]</scope>
    <source>
        <strain evidence="1 2">TUFC12733</strain>
    </source>
</reference>
<evidence type="ECO:0000313" key="1">
    <source>
        <dbReference type="EMBL" id="KZO95226.1"/>
    </source>
</evidence>
<dbReference type="AlphaFoldDB" id="A0A167L112"/>
<dbReference type="OrthoDB" id="5576752at2759"/>
<dbReference type="EMBL" id="KV417290">
    <property type="protein sequence ID" value="KZO95226.1"/>
    <property type="molecule type" value="Genomic_DNA"/>
</dbReference>
<protein>
    <submittedName>
        <fullName evidence="1">Uncharacterized protein</fullName>
    </submittedName>
</protein>
<evidence type="ECO:0000313" key="2">
    <source>
        <dbReference type="Proteomes" id="UP000076738"/>
    </source>
</evidence>